<accession>A0A8H7TH72</accession>
<evidence type="ECO:0000256" key="1">
    <source>
        <dbReference type="ARBA" id="ARBA00023242"/>
    </source>
</evidence>
<dbReference type="PROSITE" id="PS00463">
    <property type="entry name" value="ZN2_CY6_FUNGAL_1"/>
    <property type="match status" value="1"/>
</dbReference>
<keyword evidence="5" id="KW-1185">Reference proteome</keyword>
<dbReference type="CDD" id="cd00067">
    <property type="entry name" value="GAL4"/>
    <property type="match status" value="1"/>
</dbReference>
<feature type="transmembrane region" description="Helical" evidence="2">
    <location>
        <begin position="334"/>
        <end position="354"/>
    </location>
</feature>
<gene>
    <name evidence="4" type="ORF">IFR04_008023</name>
</gene>
<dbReference type="AlphaFoldDB" id="A0A8H7TH72"/>
<dbReference type="SMART" id="SM00066">
    <property type="entry name" value="GAL4"/>
    <property type="match status" value="1"/>
</dbReference>
<dbReference type="Gene3D" id="4.10.240.10">
    <property type="entry name" value="Zn(2)-C6 fungal-type DNA-binding domain"/>
    <property type="match status" value="1"/>
</dbReference>
<dbReference type="PROSITE" id="PS50048">
    <property type="entry name" value="ZN2_CY6_FUNGAL_2"/>
    <property type="match status" value="1"/>
</dbReference>
<dbReference type="InterPro" id="IPR053157">
    <property type="entry name" value="Sterol_Uptake_Regulator"/>
</dbReference>
<dbReference type="GO" id="GO:0001228">
    <property type="term" value="F:DNA-binding transcription activator activity, RNA polymerase II-specific"/>
    <property type="evidence" value="ECO:0007669"/>
    <property type="project" value="TreeGrafter"/>
</dbReference>
<organism evidence="4 5">
    <name type="scientific">Cadophora malorum</name>
    <dbReference type="NCBI Taxonomy" id="108018"/>
    <lineage>
        <taxon>Eukaryota</taxon>
        <taxon>Fungi</taxon>
        <taxon>Dikarya</taxon>
        <taxon>Ascomycota</taxon>
        <taxon>Pezizomycotina</taxon>
        <taxon>Leotiomycetes</taxon>
        <taxon>Helotiales</taxon>
        <taxon>Ploettnerulaceae</taxon>
        <taxon>Cadophora</taxon>
    </lineage>
</organism>
<dbReference type="PANTHER" id="PTHR47784:SF14">
    <property type="entry name" value="ZN(II)2CYS6 TRANSCRIPTION FACTOR (EUROFUNG)"/>
    <property type="match status" value="1"/>
</dbReference>
<protein>
    <recommendedName>
        <fullName evidence="3">Zn(2)-C6 fungal-type domain-containing protein</fullName>
    </recommendedName>
</protein>
<sequence>MPPRRSHRKSHNGCLQCKRRHVKCDEQRPTCGPCTKRELTCHFQPNTGFENGQSPSDGAIDPLLRERSHGPLPARTLELKLLHHFITSAYKTFYPRESDVHCWQVHIPDMAFEHTFLLDGLLAMSALHLAHLEAGAKKSWLQTALRYQDLTLAGLNKALCRISSENCEAVAVCSIFVLVLSIAIPGVCNDPDDEASRNPLADLLGLRKLLEGMELVIQQSEVVLRNGVLKDFFLPMFDPDAVKPRPVVPGVEEVALANGQRLCPQILESLHRLRNDITKSTTHTKDHQTSLLQACTSLSDIISPLSTLSHGPAITWPHKISPSIFSLLERSDPLACLLFLHYGVVLDIFSYWWFTRNAGRRLVRALGVYEKGIDGEWREWVGWAKRTVGIVN</sequence>
<dbReference type="PANTHER" id="PTHR47784">
    <property type="entry name" value="STEROL UPTAKE CONTROL PROTEIN 2"/>
    <property type="match status" value="1"/>
</dbReference>
<evidence type="ECO:0000313" key="4">
    <source>
        <dbReference type="EMBL" id="KAG4418818.1"/>
    </source>
</evidence>
<name>A0A8H7TH72_9HELO</name>
<dbReference type="Proteomes" id="UP000664132">
    <property type="component" value="Unassembled WGS sequence"/>
</dbReference>
<keyword evidence="2" id="KW-1133">Transmembrane helix</keyword>
<evidence type="ECO:0000256" key="2">
    <source>
        <dbReference type="SAM" id="Phobius"/>
    </source>
</evidence>
<dbReference type="Pfam" id="PF11951">
    <property type="entry name" value="Fungal_trans_2"/>
    <property type="match status" value="1"/>
</dbReference>
<dbReference type="Pfam" id="PF00172">
    <property type="entry name" value="Zn_clus"/>
    <property type="match status" value="1"/>
</dbReference>
<proteinExistence type="predicted"/>
<dbReference type="SUPFAM" id="SSF57701">
    <property type="entry name" value="Zn2/Cys6 DNA-binding domain"/>
    <property type="match status" value="1"/>
</dbReference>
<evidence type="ECO:0000313" key="5">
    <source>
        <dbReference type="Proteomes" id="UP000664132"/>
    </source>
</evidence>
<dbReference type="InterPro" id="IPR036864">
    <property type="entry name" value="Zn2-C6_fun-type_DNA-bd_sf"/>
</dbReference>
<feature type="domain" description="Zn(2)-C6 fungal-type" evidence="3">
    <location>
        <begin position="13"/>
        <end position="43"/>
    </location>
</feature>
<evidence type="ECO:0000259" key="3">
    <source>
        <dbReference type="PROSITE" id="PS50048"/>
    </source>
</evidence>
<reference evidence="4" key="1">
    <citation type="submission" date="2021-02" db="EMBL/GenBank/DDBJ databases">
        <title>Genome sequence Cadophora malorum strain M34.</title>
        <authorList>
            <person name="Stefanovic E."/>
            <person name="Vu D."/>
            <person name="Scully C."/>
            <person name="Dijksterhuis J."/>
            <person name="Roader J."/>
            <person name="Houbraken J."/>
        </authorList>
    </citation>
    <scope>NUCLEOTIDE SEQUENCE</scope>
    <source>
        <strain evidence="4">M34</strain>
    </source>
</reference>
<dbReference type="EMBL" id="JAFJYH010000119">
    <property type="protein sequence ID" value="KAG4418818.1"/>
    <property type="molecule type" value="Genomic_DNA"/>
</dbReference>
<dbReference type="OrthoDB" id="4937900at2759"/>
<keyword evidence="1" id="KW-0539">Nucleus</keyword>
<dbReference type="InterPro" id="IPR001138">
    <property type="entry name" value="Zn2Cys6_DnaBD"/>
</dbReference>
<keyword evidence="2" id="KW-0472">Membrane</keyword>
<keyword evidence="2" id="KW-0812">Transmembrane</keyword>
<comment type="caution">
    <text evidence="4">The sequence shown here is derived from an EMBL/GenBank/DDBJ whole genome shotgun (WGS) entry which is preliminary data.</text>
</comment>
<dbReference type="GO" id="GO:0008270">
    <property type="term" value="F:zinc ion binding"/>
    <property type="evidence" value="ECO:0007669"/>
    <property type="project" value="InterPro"/>
</dbReference>
<dbReference type="InterPro" id="IPR021858">
    <property type="entry name" value="Fun_TF"/>
</dbReference>